<dbReference type="Proteomes" id="UP000627292">
    <property type="component" value="Unassembled WGS sequence"/>
</dbReference>
<dbReference type="AlphaFoldDB" id="A0A917MYY7"/>
<gene>
    <name evidence="1" type="ORF">GCM10011379_52410</name>
</gene>
<protein>
    <submittedName>
        <fullName evidence="1">Uncharacterized protein</fullName>
    </submittedName>
</protein>
<organism evidence="1 2">
    <name type="scientific">Filimonas zeae</name>
    <dbReference type="NCBI Taxonomy" id="1737353"/>
    <lineage>
        <taxon>Bacteria</taxon>
        <taxon>Pseudomonadati</taxon>
        <taxon>Bacteroidota</taxon>
        <taxon>Chitinophagia</taxon>
        <taxon>Chitinophagales</taxon>
        <taxon>Chitinophagaceae</taxon>
        <taxon>Filimonas</taxon>
    </lineage>
</organism>
<dbReference type="RefSeq" id="WP_188958194.1">
    <property type="nucleotide sequence ID" value="NZ_BMIB01000006.1"/>
</dbReference>
<evidence type="ECO:0000313" key="2">
    <source>
        <dbReference type="Proteomes" id="UP000627292"/>
    </source>
</evidence>
<keyword evidence="2" id="KW-1185">Reference proteome</keyword>
<reference evidence="1" key="1">
    <citation type="journal article" date="2014" name="Int. J. Syst. Evol. Microbiol.">
        <title>Complete genome sequence of Corynebacterium casei LMG S-19264T (=DSM 44701T), isolated from a smear-ripened cheese.</title>
        <authorList>
            <consortium name="US DOE Joint Genome Institute (JGI-PGF)"/>
            <person name="Walter F."/>
            <person name="Albersmeier A."/>
            <person name="Kalinowski J."/>
            <person name="Ruckert C."/>
        </authorList>
    </citation>
    <scope>NUCLEOTIDE SEQUENCE</scope>
    <source>
        <strain evidence="1">CGMCC 1.15290</strain>
    </source>
</reference>
<name>A0A917MYY7_9BACT</name>
<reference evidence="1" key="2">
    <citation type="submission" date="2020-09" db="EMBL/GenBank/DDBJ databases">
        <authorList>
            <person name="Sun Q."/>
            <person name="Zhou Y."/>
        </authorList>
    </citation>
    <scope>NUCLEOTIDE SEQUENCE</scope>
    <source>
        <strain evidence="1">CGMCC 1.15290</strain>
    </source>
</reference>
<dbReference type="EMBL" id="BMIB01000006">
    <property type="protein sequence ID" value="GGH80880.1"/>
    <property type="molecule type" value="Genomic_DNA"/>
</dbReference>
<sequence length="211" mass="23531">MKKTYNYFIPSADAELVRWLNNFKEQIITAGPAAGLTAAQVTELQDKAQKAIEKLLLVVFKKQEYKDAILSKNQVRTDEVGFIANAAVILKRSPLYTSNIGGALGIITTTGAFSKVTLQPAMRLNVYPQYVEVGFNKRSQTGVSIYSRLHGTEEWIKLDDAERTPYKDVRPLQVAGKAEVREYMCRCYTGDEYVGQNSEVYMAVFGGVAAR</sequence>
<accession>A0A917MYY7</accession>
<comment type="caution">
    <text evidence="1">The sequence shown here is derived from an EMBL/GenBank/DDBJ whole genome shotgun (WGS) entry which is preliminary data.</text>
</comment>
<evidence type="ECO:0000313" key="1">
    <source>
        <dbReference type="EMBL" id="GGH80880.1"/>
    </source>
</evidence>
<proteinExistence type="predicted"/>